<evidence type="ECO:0000256" key="5">
    <source>
        <dbReference type="ARBA" id="ARBA00019232"/>
    </source>
</evidence>
<dbReference type="InterPro" id="IPR019766">
    <property type="entry name" value="Sign_pep_all-beta_subdom"/>
</dbReference>
<dbReference type="NCBIfam" id="TIGR02227">
    <property type="entry name" value="sigpep_I_bact"/>
    <property type="match status" value="1"/>
</dbReference>
<dbReference type="Proteomes" id="UP000286678">
    <property type="component" value="Unassembled WGS sequence"/>
</dbReference>
<dbReference type="Gene3D" id="2.170.230.10">
    <property type="match status" value="1"/>
</dbReference>
<comment type="similarity">
    <text evidence="3 14">Belongs to the peptidase S26 family.</text>
</comment>
<dbReference type="GO" id="GO:0006465">
    <property type="term" value="P:signal peptide processing"/>
    <property type="evidence" value="ECO:0007669"/>
    <property type="project" value="InterPro"/>
</dbReference>
<reference evidence="17" key="1">
    <citation type="journal article" date="2018" name="Front. Microbiol.">
        <title>Genome-Based Analysis Reveals the Taxonomy and Diversity of the Family Idiomarinaceae.</title>
        <authorList>
            <person name="Liu Y."/>
            <person name="Lai Q."/>
            <person name="Shao Z."/>
        </authorList>
    </citation>
    <scope>NUCLEOTIDE SEQUENCE [LARGE SCALE GENOMIC DNA]</scope>
    <source>
        <strain evidence="17">SW15</strain>
    </source>
</reference>
<organism evidence="16 17">
    <name type="scientific">Pseudidiomarina aquimaris</name>
    <dbReference type="NCBI Taxonomy" id="641841"/>
    <lineage>
        <taxon>Bacteria</taxon>
        <taxon>Pseudomonadati</taxon>
        <taxon>Pseudomonadota</taxon>
        <taxon>Gammaproteobacteria</taxon>
        <taxon>Alteromonadales</taxon>
        <taxon>Idiomarinaceae</taxon>
        <taxon>Pseudidiomarina</taxon>
    </lineage>
</organism>
<feature type="transmembrane region" description="Helical" evidence="13">
    <location>
        <begin position="6"/>
        <end position="24"/>
    </location>
</feature>
<dbReference type="PANTHER" id="PTHR43390:SF1">
    <property type="entry name" value="CHLOROPLAST PROCESSING PEPTIDASE"/>
    <property type="match status" value="1"/>
</dbReference>
<dbReference type="InterPro" id="IPR019756">
    <property type="entry name" value="Pept_S26A_signal_pept_1_Ser-AS"/>
</dbReference>
<feature type="domain" description="Peptidase S26" evidence="15">
    <location>
        <begin position="61"/>
        <end position="278"/>
    </location>
</feature>
<sequence length="307" mass="35143">MANFYSVLLTAITIVAGLIWLYDAKVQKPKRRARVEAEEKRLQQTLSDEAKERLAPQGSIAEFAQSVFPILFVILILRSFVYEPFRIPSASMMPTLLEGDFILVEKFSYSLRDPIWRKKLVEIDTPERGDVAVFKFPPEPSLDFIKRIVGLPGDRIIYRNKTLYIQPACAESMTQCPELEVIERNLERTDGIFFNGATPLQQFREQLGAVSHATLVDPSVGNRSKYYFQQAGTARDEWIVPEGAYFAMGDNRDNSEDSRYWGFVPEENLVGRAVFIWMSFEMDRQASSALPQWIPTGIRWQRLGGVE</sequence>
<dbReference type="GO" id="GO:0004252">
    <property type="term" value="F:serine-type endopeptidase activity"/>
    <property type="evidence" value="ECO:0007669"/>
    <property type="project" value="InterPro"/>
</dbReference>
<keyword evidence="9 13" id="KW-0378">Hydrolase</keyword>
<dbReference type="Pfam" id="PF10502">
    <property type="entry name" value="Peptidase_S26"/>
    <property type="match status" value="1"/>
</dbReference>
<accession>A0A432XQE8</accession>
<evidence type="ECO:0000256" key="3">
    <source>
        <dbReference type="ARBA" id="ARBA00009370"/>
    </source>
</evidence>
<evidence type="ECO:0000256" key="2">
    <source>
        <dbReference type="ARBA" id="ARBA00004651"/>
    </source>
</evidence>
<keyword evidence="17" id="KW-1185">Reference proteome</keyword>
<dbReference type="InterPro" id="IPR000223">
    <property type="entry name" value="Pept_S26A_signal_pept_1"/>
</dbReference>
<evidence type="ECO:0000256" key="9">
    <source>
        <dbReference type="ARBA" id="ARBA00022801"/>
    </source>
</evidence>
<keyword evidence="11 13" id="KW-0472">Membrane</keyword>
<dbReference type="CDD" id="cd06530">
    <property type="entry name" value="S26_SPase_I"/>
    <property type="match status" value="1"/>
</dbReference>
<dbReference type="EC" id="3.4.21.89" evidence="4 13"/>
<keyword evidence="10 13" id="KW-1133">Transmembrane helix</keyword>
<proteinExistence type="inferred from homology"/>
<dbReference type="RefSeq" id="WP_126832728.1">
    <property type="nucleotide sequence ID" value="NZ_PIPT01000001.1"/>
</dbReference>
<dbReference type="PANTHER" id="PTHR43390">
    <property type="entry name" value="SIGNAL PEPTIDASE I"/>
    <property type="match status" value="1"/>
</dbReference>
<dbReference type="InterPro" id="IPR019533">
    <property type="entry name" value="Peptidase_S26"/>
</dbReference>
<dbReference type="PRINTS" id="PR00727">
    <property type="entry name" value="LEADERPTASE"/>
</dbReference>
<evidence type="ECO:0000256" key="11">
    <source>
        <dbReference type="ARBA" id="ARBA00023136"/>
    </source>
</evidence>
<comment type="subcellular location">
    <subcellularLocation>
        <location evidence="2">Cell membrane</location>
        <topology evidence="2">Multi-pass membrane protein</topology>
    </subcellularLocation>
    <subcellularLocation>
        <location evidence="14">Membrane</location>
        <topology evidence="14">Multi-pass membrane protein</topology>
    </subcellularLocation>
</comment>
<dbReference type="InterPro" id="IPR019757">
    <property type="entry name" value="Pept_S26A_signal_pept_1_Lys-AS"/>
</dbReference>
<evidence type="ECO:0000256" key="1">
    <source>
        <dbReference type="ARBA" id="ARBA00000677"/>
    </source>
</evidence>
<dbReference type="Gene3D" id="2.10.109.10">
    <property type="entry name" value="Umud Fragment, subunit A"/>
    <property type="match status" value="1"/>
</dbReference>
<dbReference type="GO" id="GO:0005886">
    <property type="term" value="C:plasma membrane"/>
    <property type="evidence" value="ECO:0007669"/>
    <property type="project" value="UniProtKB-SubCell"/>
</dbReference>
<name>A0A432XQE8_9GAMM</name>
<evidence type="ECO:0000256" key="6">
    <source>
        <dbReference type="ARBA" id="ARBA00022475"/>
    </source>
</evidence>
<feature type="transmembrane region" description="Helical" evidence="13">
    <location>
        <begin position="63"/>
        <end position="82"/>
    </location>
</feature>
<dbReference type="GO" id="GO:0009003">
    <property type="term" value="F:signal peptidase activity"/>
    <property type="evidence" value="ECO:0007669"/>
    <property type="project" value="UniProtKB-EC"/>
</dbReference>
<feature type="active site" evidence="12">
    <location>
        <position position="91"/>
    </location>
</feature>
<comment type="catalytic activity">
    <reaction evidence="1 13">
        <text>Cleavage of hydrophobic, N-terminal signal or leader sequences from secreted and periplasmic proteins.</text>
        <dbReference type="EC" id="3.4.21.89"/>
    </reaction>
</comment>
<evidence type="ECO:0000256" key="13">
    <source>
        <dbReference type="RuleBase" id="RU003993"/>
    </source>
</evidence>
<dbReference type="PROSITE" id="PS00501">
    <property type="entry name" value="SPASE_I_1"/>
    <property type="match status" value="1"/>
</dbReference>
<dbReference type="SUPFAM" id="SSF51306">
    <property type="entry name" value="LexA/Signal peptidase"/>
    <property type="match status" value="1"/>
</dbReference>
<protein>
    <recommendedName>
        <fullName evidence="5 13">Signal peptidase I</fullName>
        <ecNumber evidence="4 13">3.4.21.89</ecNumber>
    </recommendedName>
</protein>
<dbReference type="AlphaFoldDB" id="A0A432XQE8"/>
<keyword evidence="7 13" id="KW-0645">Protease</keyword>
<dbReference type="OrthoDB" id="9815782at2"/>
<evidence type="ECO:0000256" key="8">
    <source>
        <dbReference type="ARBA" id="ARBA00022692"/>
    </source>
</evidence>
<evidence type="ECO:0000256" key="4">
    <source>
        <dbReference type="ARBA" id="ARBA00013208"/>
    </source>
</evidence>
<gene>
    <name evidence="16" type="primary">lepB</name>
    <name evidence="16" type="ORF">CWE21_02250</name>
</gene>
<evidence type="ECO:0000256" key="14">
    <source>
        <dbReference type="RuleBase" id="RU362042"/>
    </source>
</evidence>
<comment type="caution">
    <text evidence="16">The sequence shown here is derived from an EMBL/GenBank/DDBJ whole genome shotgun (WGS) entry which is preliminary data.</text>
</comment>
<evidence type="ECO:0000313" key="17">
    <source>
        <dbReference type="Proteomes" id="UP000286678"/>
    </source>
</evidence>
<evidence type="ECO:0000259" key="15">
    <source>
        <dbReference type="Pfam" id="PF10502"/>
    </source>
</evidence>
<dbReference type="EMBL" id="PIPT01000001">
    <property type="protein sequence ID" value="RUO50937.1"/>
    <property type="molecule type" value="Genomic_DNA"/>
</dbReference>
<feature type="active site" evidence="12">
    <location>
        <position position="146"/>
    </location>
</feature>
<evidence type="ECO:0000313" key="16">
    <source>
        <dbReference type="EMBL" id="RUO50937.1"/>
    </source>
</evidence>
<dbReference type="PROSITE" id="PS00760">
    <property type="entry name" value="SPASE_I_2"/>
    <property type="match status" value="1"/>
</dbReference>
<keyword evidence="6" id="KW-1003">Cell membrane</keyword>
<evidence type="ECO:0000256" key="10">
    <source>
        <dbReference type="ARBA" id="ARBA00022989"/>
    </source>
</evidence>
<evidence type="ECO:0000256" key="12">
    <source>
        <dbReference type="PIRSR" id="PIRSR600223-1"/>
    </source>
</evidence>
<evidence type="ECO:0000256" key="7">
    <source>
        <dbReference type="ARBA" id="ARBA00022670"/>
    </source>
</evidence>
<keyword evidence="8 13" id="KW-0812">Transmembrane</keyword>
<dbReference type="InterPro" id="IPR036286">
    <property type="entry name" value="LexA/Signal_pep-like_sf"/>
</dbReference>